<protein>
    <submittedName>
        <fullName evidence="9">Uncharacterized protein LOC108681288</fullName>
    </submittedName>
</protein>
<proteinExistence type="predicted"/>
<gene>
    <name evidence="9" type="primary">LOC108681288</name>
</gene>
<feature type="compositionally biased region" description="Low complexity" evidence="5">
    <location>
        <begin position="218"/>
        <end position="227"/>
    </location>
</feature>
<dbReference type="Pfam" id="PF17682">
    <property type="entry name" value="Tau95_N"/>
    <property type="match status" value="1"/>
</dbReference>
<evidence type="ECO:0000256" key="4">
    <source>
        <dbReference type="ARBA" id="ARBA00023242"/>
    </source>
</evidence>
<dbReference type="PANTHER" id="PTHR13230">
    <property type="entry name" value="GENERAL TRANSCRIPTION FACTOR IIIC, POLYPEPTIDE 5"/>
    <property type="match status" value="1"/>
</dbReference>
<dbReference type="InterPro" id="IPR019136">
    <property type="entry name" value="TF_IIIC_su-5_HTH"/>
</dbReference>
<feature type="region of interest" description="Disordered" evidence="5">
    <location>
        <begin position="352"/>
        <end position="416"/>
    </location>
</feature>
<organism evidence="8 9">
    <name type="scientific">Hyalella azteca</name>
    <name type="common">Amphipod</name>
    <dbReference type="NCBI Taxonomy" id="294128"/>
    <lineage>
        <taxon>Eukaryota</taxon>
        <taxon>Metazoa</taxon>
        <taxon>Ecdysozoa</taxon>
        <taxon>Arthropoda</taxon>
        <taxon>Crustacea</taxon>
        <taxon>Multicrustacea</taxon>
        <taxon>Malacostraca</taxon>
        <taxon>Eumalacostraca</taxon>
        <taxon>Peracarida</taxon>
        <taxon>Amphipoda</taxon>
        <taxon>Senticaudata</taxon>
        <taxon>Talitrida</taxon>
        <taxon>Talitroidea</taxon>
        <taxon>Hyalellidae</taxon>
        <taxon>Hyalella</taxon>
    </lineage>
</organism>
<evidence type="ECO:0000256" key="1">
    <source>
        <dbReference type="ARBA" id="ARBA00004123"/>
    </source>
</evidence>
<feature type="compositionally biased region" description="Polar residues" evidence="5">
    <location>
        <begin position="236"/>
        <end position="260"/>
    </location>
</feature>
<evidence type="ECO:0000313" key="8">
    <source>
        <dbReference type="Proteomes" id="UP000694843"/>
    </source>
</evidence>
<dbReference type="RefSeq" id="XP_018025796.1">
    <property type="nucleotide sequence ID" value="XM_018170307.2"/>
</dbReference>
<keyword evidence="2" id="KW-0238">DNA-binding</keyword>
<evidence type="ECO:0000313" key="9">
    <source>
        <dbReference type="RefSeq" id="XP_018025796.1"/>
    </source>
</evidence>
<dbReference type="AlphaFoldDB" id="A0A8B7PK92"/>
<feature type="region of interest" description="Disordered" evidence="5">
    <location>
        <begin position="90"/>
        <end position="133"/>
    </location>
</feature>
<dbReference type="GO" id="GO:0006384">
    <property type="term" value="P:transcription initiation at RNA polymerase III promoter"/>
    <property type="evidence" value="ECO:0007669"/>
    <property type="project" value="InterPro"/>
</dbReference>
<name>A0A8B7PK92_HYAAZ</name>
<dbReference type="GO" id="GO:0001003">
    <property type="term" value="F:RNA polymerase III type 2 promoter sequence-specific DNA binding"/>
    <property type="evidence" value="ECO:0007669"/>
    <property type="project" value="TreeGrafter"/>
</dbReference>
<evidence type="ECO:0000256" key="3">
    <source>
        <dbReference type="ARBA" id="ARBA00023163"/>
    </source>
</evidence>
<dbReference type="Proteomes" id="UP000694843">
    <property type="component" value="Unplaced"/>
</dbReference>
<dbReference type="InterPro" id="IPR041499">
    <property type="entry name" value="Tfc1/Sfc1_N"/>
</dbReference>
<evidence type="ECO:0000259" key="7">
    <source>
        <dbReference type="Pfam" id="PF17682"/>
    </source>
</evidence>
<dbReference type="Gene3D" id="3.30.200.160">
    <property type="entry name" value="TFIIIC, subcomplex tauA, subunit Sfc1, barrel domain"/>
    <property type="match status" value="1"/>
</dbReference>
<dbReference type="InterPro" id="IPR040454">
    <property type="entry name" value="TF_IIIC_Tfc1/Sfc1"/>
</dbReference>
<dbReference type="GO" id="GO:0000127">
    <property type="term" value="C:transcription factor TFIIIC complex"/>
    <property type="evidence" value="ECO:0007669"/>
    <property type="project" value="InterPro"/>
</dbReference>
<comment type="subcellular location">
    <subcellularLocation>
        <location evidence="1">Nucleus</location>
    </subcellularLocation>
</comment>
<evidence type="ECO:0000256" key="2">
    <source>
        <dbReference type="ARBA" id="ARBA00023125"/>
    </source>
</evidence>
<dbReference type="PANTHER" id="PTHR13230:SF5">
    <property type="entry name" value="GENERAL TRANSCRIPTION FACTOR 3C POLYPEPTIDE 5"/>
    <property type="match status" value="1"/>
</dbReference>
<dbReference type="KEGG" id="hazt:108681288"/>
<dbReference type="InterPro" id="IPR042536">
    <property type="entry name" value="TFIIIC_tauA_Sfc1"/>
</dbReference>
<feature type="compositionally biased region" description="Basic and acidic residues" evidence="5">
    <location>
        <begin position="98"/>
        <end position="109"/>
    </location>
</feature>
<feature type="region of interest" description="Disordered" evidence="5">
    <location>
        <begin position="202"/>
        <end position="260"/>
    </location>
</feature>
<evidence type="ECO:0000256" key="5">
    <source>
        <dbReference type="SAM" id="MobiDB-lite"/>
    </source>
</evidence>
<feature type="region of interest" description="Disordered" evidence="5">
    <location>
        <begin position="281"/>
        <end position="302"/>
    </location>
</feature>
<dbReference type="GO" id="GO:0001002">
    <property type="term" value="F:RNA polymerase III type 1 promoter sequence-specific DNA binding"/>
    <property type="evidence" value="ECO:0007669"/>
    <property type="project" value="TreeGrafter"/>
</dbReference>
<feature type="domain" description="Transcription factor IIIC subunit 5 HTH" evidence="6">
    <location>
        <begin position="334"/>
        <end position="544"/>
    </location>
</feature>
<feature type="compositionally biased region" description="Polar residues" evidence="5">
    <location>
        <begin position="403"/>
        <end position="416"/>
    </location>
</feature>
<dbReference type="GeneID" id="108681288"/>
<reference evidence="9" key="1">
    <citation type="submission" date="2025-08" db="UniProtKB">
        <authorList>
            <consortium name="RefSeq"/>
        </authorList>
    </citation>
    <scope>IDENTIFICATION</scope>
    <source>
        <tissue evidence="9">Whole organism</tissue>
    </source>
</reference>
<feature type="domain" description="Transcription factor IIIC subunit Tfc1/Sfc1 triple barrel" evidence="7">
    <location>
        <begin position="24"/>
        <end position="167"/>
    </location>
</feature>
<feature type="compositionally biased region" description="Polar residues" evidence="5">
    <location>
        <begin position="281"/>
        <end position="296"/>
    </location>
</feature>
<feature type="compositionally biased region" description="Low complexity" evidence="5">
    <location>
        <begin position="363"/>
        <end position="389"/>
    </location>
</feature>
<dbReference type="Pfam" id="PF09734">
    <property type="entry name" value="Tau95"/>
    <property type="match status" value="1"/>
</dbReference>
<keyword evidence="4" id="KW-0539">Nucleus</keyword>
<keyword evidence="3" id="KW-0804">Transcription</keyword>
<sequence>MSGAEVREESHVLRDTAGHVAEYVCVEYPGHVVNVDKMLDTLGGIDTVSHMYSDANRRLELRFRPSDSYCKPACSTRSCATGLLVRVTRTVKKKKKQRSEASHTSRHEGLSAAGGTDVSGPAGSKTSPAGGSTADELCVVEESYKSTLLGAVRTSYSFNTLCDFQYLPLVPVQEIQSTTPAGDDAASGVSVSKITKVDVSPDKSLHEIRGTGARKSSKSNTTANKKSPVPKELVTSEVSESTACEASSRSLPEANSDTSSCRSLTVDLNAVSITSNLSQNENVDASDSGVAQSTLQSGASGSDAGSGYAYPYDCFVPQDLVSLEWLHEKPQFLFLPPPTFTRMDNPQAFFFRGDESEGTTRPASLSGAKPSSSTASTSCTKTTASSSDTIQETADAETPAADPSNSSGAPAGSLITSDVGNVQAHNVIYRTRQRRTLPGIFCDFETPTPTEPLPEALMQFNTKFRQRSISPVFEKLKQLFEERPIWSRAGVRCALGYSSDNIKYLLPCVGYYFMAGPWRNLWVKFGYDPRQNPQSFLFQTFNYRLKQTGLIKSFIEAKRSYSSYLLPYKSSAASKKKVPVIQSNFLSNSSSNAKNICNNVSNSDFLMPLEPGSRESRASCSAEDSGLADAVPEGDDEDISVADTDGAESSFGYLEEDPDADNSAGGGDVLREDCYKYKPGWIPPCRQMFYQYIDVVVPEIQEVLERNVLKTSQRLRCDARYGWLSRDVEAECRAIMGRLIDTAVRQRTEQERSRRPQSSSSDV</sequence>
<keyword evidence="8" id="KW-1185">Reference proteome</keyword>
<feature type="region of interest" description="Disordered" evidence="5">
    <location>
        <begin position="614"/>
        <end position="642"/>
    </location>
</feature>
<evidence type="ECO:0000259" key="6">
    <source>
        <dbReference type="Pfam" id="PF09734"/>
    </source>
</evidence>
<accession>A0A8B7PK92</accession>
<dbReference type="OrthoDB" id="5598268at2759"/>
<dbReference type="GO" id="GO:0005634">
    <property type="term" value="C:nucleus"/>
    <property type="evidence" value="ECO:0007669"/>
    <property type="project" value="UniProtKB-SubCell"/>
</dbReference>